<name>A0A7W0CGZ3_9ACTN</name>
<dbReference type="InterPro" id="IPR050345">
    <property type="entry name" value="Aliph_Amidase/BUP"/>
</dbReference>
<dbReference type="EMBL" id="JACDUR010000002">
    <property type="protein sequence ID" value="MBA2890911.1"/>
    <property type="molecule type" value="Genomic_DNA"/>
</dbReference>
<dbReference type="RefSeq" id="WP_181609684.1">
    <property type="nucleotide sequence ID" value="NZ_BAABAM010000006.1"/>
</dbReference>
<evidence type="ECO:0000313" key="4">
    <source>
        <dbReference type="Proteomes" id="UP000530928"/>
    </source>
</evidence>
<dbReference type="InterPro" id="IPR036526">
    <property type="entry name" value="C-N_Hydrolase_sf"/>
</dbReference>
<dbReference type="Proteomes" id="UP000530928">
    <property type="component" value="Unassembled WGS sequence"/>
</dbReference>
<dbReference type="PANTHER" id="PTHR43674:SF2">
    <property type="entry name" value="BETA-UREIDOPROPIONASE"/>
    <property type="match status" value="1"/>
</dbReference>
<reference evidence="3 4" key="1">
    <citation type="submission" date="2020-07" db="EMBL/GenBank/DDBJ databases">
        <title>Genomic Encyclopedia of Type Strains, Phase IV (KMG-IV): sequencing the most valuable type-strain genomes for metagenomic binning, comparative biology and taxonomic classification.</title>
        <authorList>
            <person name="Goeker M."/>
        </authorList>
    </citation>
    <scope>NUCLEOTIDE SEQUENCE [LARGE SCALE GENOMIC DNA]</scope>
    <source>
        <strain evidence="3 4">DSM 45533</strain>
    </source>
</reference>
<dbReference type="Gene3D" id="3.60.110.10">
    <property type="entry name" value="Carbon-nitrogen hydrolase"/>
    <property type="match status" value="1"/>
</dbReference>
<feature type="domain" description="CN hydrolase" evidence="2">
    <location>
        <begin position="19"/>
        <end position="282"/>
    </location>
</feature>
<keyword evidence="1 3" id="KW-0378">Hydrolase</keyword>
<protein>
    <submittedName>
        <fullName evidence="3">Putative amidohydrolase</fullName>
    </submittedName>
</protein>
<sequence length="354" mass="38575">MTSEVLQANGREVAAYDAYRALALQLATRAVTSREQIAEAIGRMAAQVAGARAWLGPELRLVVLPEYFLTGFPMGHDVPTWQKLACLAPDGPEYEAMGEVARRHGLFLSGNAYESDPHFPGLYFQASFIIAPSGEVVLRYRRLHSMFSPTPYDVWDAYLEVYGIEAVFPVVRTELGALACVASEEILYPELVRVLALRGAEVLCHSTSEVSAPALTPKAVARRARALENLAYVVSANSGGLDGIPISRDSTNGGSEVVDFEARQLAVAGPGESLVASAELDLAALRRTRGRPGMTNLPARLKPALWAEEYGRHEVERPNALLDGQVPDRAWFVRRQQEIIASRTPGTPSSHREP</sequence>
<dbReference type="PANTHER" id="PTHR43674">
    <property type="entry name" value="NITRILASE C965.09-RELATED"/>
    <property type="match status" value="1"/>
</dbReference>
<dbReference type="AlphaFoldDB" id="A0A7W0CGZ3"/>
<keyword evidence="4" id="KW-1185">Reference proteome</keyword>
<dbReference type="SUPFAM" id="SSF56317">
    <property type="entry name" value="Carbon-nitrogen hydrolase"/>
    <property type="match status" value="1"/>
</dbReference>
<accession>A0A7W0CGZ3</accession>
<dbReference type="InterPro" id="IPR003010">
    <property type="entry name" value="C-N_Hydrolase"/>
</dbReference>
<organism evidence="3 4">
    <name type="scientific">Nonomuraea soli</name>
    <dbReference type="NCBI Taxonomy" id="1032476"/>
    <lineage>
        <taxon>Bacteria</taxon>
        <taxon>Bacillati</taxon>
        <taxon>Actinomycetota</taxon>
        <taxon>Actinomycetes</taxon>
        <taxon>Streptosporangiales</taxon>
        <taxon>Streptosporangiaceae</taxon>
        <taxon>Nonomuraea</taxon>
    </lineage>
</organism>
<evidence type="ECO:0000256" key="1">
    <source>
        <dbReference type="ARBA" id="ARBA00022801"/>
    </source>
</evidence>
<comment type="caution">
    <text evidence="3">The sequence shown here is derived from an EMBL/GenBank/DDBJ whole genome shotgun (WGS) entry which is preliminary data.</text>
</comment>
<dbReference type="PROSITE" id="PS50263">
    <property type="entry name" value="CN_HYDROLASE"/>
    <property type="match status" value="1"/>
</dbReference>
<dbReference type="Pfam" id="PF00795">
    <property type="entry name" value="CN_hydrolase"/>
    <property type="match status" value="1"/>
</dbReference>
<evidence type="ECO:0000259" key="2">
    <source>
        <dbReference type="PROSITE" id="PS50263"/>
    </source>
</evidence>
<gene>
    <name evidence="3" type="ORF">HNR30_002252</name>
</gene>
<proteinExistence type="predicted"/>
<dbReference type="GO" id="GO:0016811">
    <property type="term" value="F:hydrolase activity, acting on carbon-nitrogen (but not peptide) bonds, in linear amides"/>
    <property type="evidence" value="ECO:0007669"/>
    <property type="project" value="UniProtKB-ARBA"/>
</dbReference>
<evidence type="ECO:0000313" key="3">
    <source>
        <dbReference type="EMBL" id="MBA2890911.1"/>
    </source>
</evidence>